<keyword evidence="1" id="KW-0732">Signal</keyword>
<keyword evidence="3" id="KW-1185">Reference proteome</keyword>
<dbReference type="OrthoDB" id="7391647at2"/>
<comment type="caution">
    <text evidence="2">The sequence shown here is derived from an EMBL/GenBank/DDBJ whole genome shotgun (WGS) entry which is preliminary data.</text>
</comment>
<name>A0A091AYF7_9GAMM</name>
<evidence type="ECO:0000313" key="3">
    <source>
        <dbReference type="Proteomes" id="UP000029393"/>
    </source>
</evidence>
<protein>
    <submittedName>
        <fullName evidence="2">Uncharacterized protein</fullName>
    </submittedName>
</protein>
<dbReference type="Proteomes" id="UP000029393">
    <property type="component" value="Unassembled WGS sequence"/>
</dbReference>
<dbReference type="PATRIC" id="fig|1384056.3.peg.1942"/>
<dbReference type="STRING" id="1384056.N787_13085"/>
<dbReference type="eggNOG" id="ENOG50315SC">
    <property type="taxonomic scope" value="Bacteria"/>
</dbReference>
<dbReference type="AlphaFoldDB" id="A0A091AYF7"/>
<reference evidence="2 3" key="1">
    <citation type="submission" date="2013-09" db="EMBL/GenBank/DDBJ databases">
        <title>Genome sequencing of Arenimonas metalli.</title>
        <authorList>
            <person name="Chen F."/>
            <person name="Wang G."/>
        </authorList>
    </citation>
    <scope>NUCLEOTIDE SEQUENCE [LARGE SCALE GENOMIC DNA]</scope>
    <source>
        <strain evidence="2 3">CF5-1</strain>
    </source>
</reference>
<proteinExistence type="predicted"/>
<organism evidence="2 3">
    <name type="scientific">Arenimonas metalli CF5-1</name>
    <dbReference type="NCBI Taxonomy" id="1384056"/>
    <lineage>
        <taxon>Bacteria</taxon>
        <taxon>Pseudomonadati</taxon>
        <taxon>Pseudomonadota</taxon>
        <taxon>Gammaproteobacteria</taxon>
        <taxon>Lysobacterales</taxon>
        <taxon>Lysobacteraceae</taxon>
        <taxon>Arenimonas</taxon>
    </lineage>
</organism>
<dbReference type="EMBL" id="AVCK01000030">
    <property type="protein sequence ID" value="KFN45353.1"/>
    <property type="molecule type" value="Genomic_DNA"/>
</dbReference>
<gene>
    <name evidence="2" type="ORF">N787_13085</name>
</gene>
<feature type="signal peptide" evidence="1">
    <location>
        <begin position="1"/>
        <end position="23"/>
    </location>
</feature>
<evidence type="ECO:0000313" key="2">
    <source>
        <dbReference type="EMBL" id="KFN45353.1"/>
    </source>
</evidence>
<accession>A0A091AYF7</accession>
<feature type="chain" id="PRO_5001869136" evidence="1">
    <location>
        <begin position="24"/>
        <end position="159"/>
    </location>
</feature>
<sequence>MRSTKNGVAWLFAGLMMAGAGNAAADASVAKRLDERGVKYEVDMDGDYKVTYNYAKEGRTQLVFVSGGTESVAGFTVREVFSPAARVANDGIDGAKALELMAESRQNKLGAWELAGDVLYFVIKLPDEISAAELESAMDIAAETADDMEIEFSGDRDDL</sequence>
<dbReference type="RefSeq" id="WP_052575353.1">
    <property type="nucleotide sequence ID" value="NZ_AVCK01000030.1"/>
</dbReference>
<evidence type="ECO:0000256" key="1">
    <source>
        <dbReference type="SAM" id="SignalP"/>
    </source>
</evidence>